<proteinExistence type="predicted"/>
<organism evidence="2 3">
    <name type="scientific">Streptomyces ovatisporus</name>
    <dbReference type="NCBI Taxonomy" id="1128682"/>
    <lineage>
        <taxon>Bacteria</taxon>
        <taxon>Bacillati</taxon>
        <taxon>Actinomycetota</taxon>
        <taxon>Actinomycetes</taxon>
        <taxon>Kitasatosporales</taxon>
        <taxon>Streptomycetaceae</taxon>
        <taxon>Streptomyces</taxon>
    </lineage>
</organism>
<name>A0ABV9A4U9_9ACTN</name>
<evidence type="ECO:0000313" key="3">
    <source>
        <dbReference type="Proteomes" id="UP001595997"/>
    </source>
</evidence>
<dbReference type="EMBL" id="JBHSFH010000005">
    <property type="protein sequence ID" value="MFC4494477.1"/>
    <property type="molecule type" value="Genomic_DNA"/>
</dbReference>
<keyword evidence="3" id="KW-1185">Reference proteome</keyword>
<protein>
    <submittedName>
        <fullName evidence="2">Uncharacterized protein</fullName>
    </submittedName>
</protein>
<feature type="region of interest" description="Disordered" evidence="1">
    <location>
        <begin position="195"/>
        <end position="214"/>
    </location>
</feature>
<dbReference type="RefSeq" id="WP_386445563.1">
    <property type="nucleotide sequence ID" value="NZ_JBHSFH010000005.1"/>
</dbReference>
<feature type="compositionally biased region" description="Basic and acidic residues" evidence="1">
    <location>
        <begin position="1"/>
        <end position="39"/>
    </location>
</feature>
<gene>
    <name evidence="2" type="ORF">ACFPA8_10065</name>
</gene>
<feature type="region of interest" description="Disordered" evidence="1">
    <location>
        <begin position="1"/>
        <end position="41"/>
    </location>
</feature>
<comment type="caution">
    <text evidence="2">The sequence shown here is derived from an EMBL/GenBank/DDBJ whole genome shotgun (WGS) entry which is preliminary data.</text>
</comment>
<evidence type="ECO:0000313" key="2">
    <source>
        <dbReference type="EMBL" id="MFC4494477.1"/>
    </source>
</evidence>
<reference evidence="3" key="1">
    <citation type="journal article" date="2019" name="Int. J. Syst. Evol. Microbiol.">
        <title>The Global Catalogue of Microorganisms (GCM) 10K type strain sequencing project: providing services to taxonomists for standard genome sequencing and annotation.</title>
        <authorList>
            <consortium name="The Broad Institute Genomics Platform"/>
            <consortium name="The Broad Institute Genome Sequencing Center for Infectious Disease"/>
            <person name="Wu L."/>
            <person name="Ma J."/>
        </authorList>
    </citation>
    <scope>NUCLEOTIDE SEQUENCE [LARGE SCALE GENOMIC DNA]</scope>
    <source>
        <strain evidence="3">CGMCC 4.7357</strain>
    </source>
</reference>
<evidence type="ECO:0000256" key="1">
    <source>
        <dbReference type="SAM" id="MobiDB-lite"/>
    </source>
</evidence>
<sequence>MERTERRAVKAAERRLAESVSSDEERARTLGEEREELRRPPLGAAVAEDFGELRLHKHYLRFLRENPDGEPTPDDPPIRLAHLTVRAELSTAENCYINVTMPDGNRRSAVYPRSLFKERDVKTFENRIHRQTLDDAGFARSRESRDAELTARIDRIRTDIDRKKQAGRREVEELVEAQRTAPERIKAEQAWQRAREDWKRGTGRLPPLRARPWK</sequence>
<dbReference type="Proteomes" id="UP001595997">
    <property type="component" value="Unassembled WGS sequence"/>
</dbReference>
<accession>A0ABV9A4U9</accession>